<reference evidence="2" key="1">
    <citation type="submission" date="2020-08" db="EMBL/GenBank/DDBJ databases">
        <authorList>
            <person name="Hu Y."/>
            <person name="Nguyen S.V."/>
            <person name="Li F."/>
            <person name="Fanning S."/>
        </authorList>
    </citation>
    <scope>NUCLEOTIDE SEQUENCE</scope>
    <source>
        <strain evidence="2">SYSU D8009</strain>
    </source>
</reference>
<name>A0A9X0QYH3_9PROT</name>
<keyword evidence="3" id="KW-1185">Reference proteome</keyword>
<dbReference type="Proteomes" id="UP000600101">
    <property type="component" value="Unassembled WGS sequence"/>
</dbReference>
<dbReference type="PROSITE" id="PS50911">
    <property type="entry name" value="CHAP"/>
    <property type="match status" value="1"/>
</dbReference>
<evidence type="ECO:0000313" key="2">
    <source>
        <dbReference type="EMBL" id="MBC4015442.1"/>
    </source>
</evidence>
<proteinExistence type="predicted"/>
<organism evidence="2 3">
    <name type="scientific">Siccirubricoccus deserti</name>
    <dbReference type="NCBI Taxonomy" id="2013562"/>
    <lineage>
        <taxon>Bacteria</taxon>
        <taxon>Pseudomonadati</taxon>
        <taxon>Pseudomonadota</taxon>
        <taxon>Alphaproteobacteria</taxon>
        <taxon>Acetobacterales</taxon>
        <taxon>Roseomonadaceae</taxon>
        <taxon>Siccirubricoccus</taxon>
    </lineage>
</organism>
<dbReference type="Gene3D" id="3.90.1720.10">
    <property type="entry name" value="endopeptidase domain like (from Nostoc punctiforme)"/>
    <property type="match status" value="1"/>
</dbReference>
<gene>
    <name evidence="2" type="ORF">H7965_08880</name>
</gene>
<sequence length="158" mass="17338">MRRSVLFAPLLLGACGTSRRVPPRPSSGGADLSCVPYARDRSGLALRGDAWQWWEAAAGRYRRDRMPRPGSVLVLMRTARLPQGHLAVVSQVVSTREIRVDHANWASGAAKGRVARDQPVADVSPRNDWSLLRVWYPRVNGYGSSAYPAYGFIHGVAA</sequence>
<evidence type="ECO:0000259" key="1">
    <source>
        <dbReference type="PROSITE" id="PS50911"/>
    </source>
</evidence>
<dbReference type="PROSITE" id="PS51257">
    <property type="entry name" value="PROKAR_LIPOPROTEIN"/>
    <property type="match status" value="1"/>
</dbReference>
<feature type="domain" description="Peptidase C51" evidence="1">
    <location>
        <begin position="9"/>
        <end position="133"/>
    </location>
</feature>
<dbReference type="Pfam" id="PF05257">
    <property type="entry name" value="CHAP"/>
    <property type="match status" value="1"/>
</dbReference>
<accession>A0A9X0QYH3</accession>
<protein>
    <submittedName>
        <fullName evidence="2">CHAP domain-containing protein</fullName>
    </submittedName>
</protein>
<dbReference type="InterPro" id="IPR007921">
    <property type="entry name" value="CHAP_dom"/>
</dbReference>
<dbReference type="AlphaFoldDB" id="A0A9X0QYH3"/>
<dbReference type="EMBL" id="JACOMF010000007">
    <property type="protein sequence ID" value="MBC4015442.1"/>
    <property type="molecule type" value="Genomic_DNA"/>
</dbReference>
<evidence type="ECO:0000313" key="3">
    <source>
        <dbReference type="Proteomes" id="UP000600101"/>
    </source>
</evidence>
<dbReference type="SUPFAM" id="SSF54001">
    <property type="entry name" value="Cysteine proteinases"/>
    <property type="match status" value="1"/>
</dbReference>
<comment type="caution">
    <text evidence="2">The sequence shown here is derived from an EMBL/GenBank/DDBJ whole genome shotgun (WGS) entry which is preliminary data.</text>
</comment>
<dbReference type="InterPro" id="IPR038765">
    <property type="entry name" value="Papain-like_cys_pep_sf"/>
</dbReference>